<evidence type="ECO:0000313" key="2">
    <source>
        <dbReference type="Proteomes" id="UP000002624"/>
    </source>
</evidence>
<accession>C6HH22</accession>
<gene>
    <name evidence="1" type="ORF">HCDG_05503</name>
</gene>
<organism evidence="1 2">
    <name type="scientific">Ajellomyces capsulatus (strain H143)</name>
    <name type="common">Darling's disease fungus</name>
    <name type="synonym">Histoplasma capsulatum</name>
    <dbReference type="NCBI Taxonomy" id="544712"/>
    <lineage>
        <taxon>Eukaryota</taxon>
        <taxon>Fungi</taxon>
        <taxon>Dikarya</taxon>
        <taxon>Ascomycota</taxon>
        <taxon>Pezizomycotina</taxon>
        <taxon>Eurotiomycetes</taxon>
        <taxon>Eurotiomycetidae</taxon>
        <taxon>Onygenales</taxon>
        <taxon>Ajellomycetaceae</taxon>
        <taxon>Histoplasma</taxon>
    </lineage>
</organism>
<proteinExistence type="predicted"/>
<name>C6HH22_AJECH</name>
<evidence type="ECO:0000313" key="1">
    <source>
        <dbReference type="EMBL" id="EER40106.1"/>
    </source>
</evidence>
<sequence>MAKPILWGYAKKSKVMPQQLIETASTPNSTYVWGHFWVDYGLAFFPVFHDQSVGDPRDLNSRLRILIISSPAISWYPQLLLLKNRRIESMEKQAMDVKIGQLLALYDLIHGKYLSAEWEIELASSRIRRHGYDMTLDGSFKQRARPQKSIILEAFEFEFILASSLASAIFPDASIRDGDVLIRNPIAASGYRAR</sequence>
<dbReference type="OMA" id="MAKPILW"/>
<reference evidence="2" key="1">
    <citation type="submission" date="2009-05" db="EMBL/GenBank/DDBJ databases">
        <title>The genome sequence of Ajellomyces capsulatus strain H143.</title>
        <authorList>
            <person name="Champion M."/>
            <person name="Cuomo C.A."/>
            <person name="Ma L.-J."/>
            <person name="Henn M.R."/>
            <person name="Sil A."/>
            <person name="Goldman B."/>
            <person name="Young S.K."/>
            <person name="Kodira C.D."/>
            <person name="Zeng Q."/>
            <person name="Koehrsen M."/>
            <person name="Alvarado L."/>
            <person name="Berlin A.M."/>
            <person name="Borenstein D."/>
            <person name="Chen Z."/>
            <person name="Engels R."/>
            <person name="Freedman E."/>
            <person name="Gellesch M."/>
            <person name="Goldberg J."/>
            <person name="Griggs A."/>
            <person name="Gujja S."/>
            <person name="Heiman D.I."/>
            <person name="Hepburn T.A."/>
            <person name="Howarth C."/>
            <person name="Jen D."/>
            <person name="Larson L."/>
            <person name="Lewis B."/>
            <person name="Mehta T."/>
            <person name="Park D."/>
            <person name="Pearson M."/>
            <person name="Roberts A."/>
            <person name="Saif S."/>
            <person name="Shea T.D."/>
            <person name="Shenoy N."/>
            <person name="Sisk P."/>
            <person name="Stolte C."/>
            <person name="Sykes S."/>
            <person name="Walk T."/>
            <person name="White J."/>
            <person name="Yandava C."/>
            <person name="Klein B."/>
            <person name="McEwen J.G."/>
            <person name="Puccia R."/>
            <person name="Goldman G.H."/>
            <person name="Felipe M.S."/>
            <person name="Nino-Vega G."/>
            <person name="San-Blas G."/>
            <person name="Taylor J.W."/>
            <person name="Mendoza L."/>
            <person name="Galagan J.E."/>
            <person name="Nusbaum C."/>
            <person name="Birren B.W."/>
        </authorList>
    </citation>
    <scope>NUCLEOTIDE SEQUENCE [LARGE SCALE GENOMIC DNA]</scope>
    <source>
        <strain evidence="2">H143</strain>
    </source>
</reference>
<dbReference type="AlphaFoldDB" id="C6HH22"/>
<dbReference type="HOGENOM" id="CLU_1402067_0_0_1"/>
<dbReference type="Proteomes" id="UP000002624">
    <property type="component" value="Unassembled WGS sequence"/>
</dbReference>
<protein>
    <submittedName>
        <fullName evidence="1">Uncharacterized protein</fullName>
    </submittedName>
</protein>
<dbReference type="EMBL" id="GG692427">
    <property type="protein sequence ID" value="EER40106.1"/>
    <property type="molecule type" value="Genomic_DNA"/>
</dbReference>
<dbReference type="VEuPathDB" id="FungiDB:HCDG_05503"/>